<dbReference type="GO" id="GO:0046872">
    <property type="term" value="F:metal ion binding"/>
    <property type="evidence" value="ECO:0007669"/>
    <property type="project" value="UniProtKB-KW"/>
</dbReference>
<dbReference type="PANTHER" id="PTHR10342:SF264">
    <property type="entry name" value="MIP05773P-RELATED"/>
    <property type="match status" value="1"/>
</dbReference>
<keyword evidence="7" id="KW-0732">Signal</keyword>
<comment type="similarity">
    <text evidence="2">Belongs to the sulfatase family.</text>
</comment>
<dbReference type="Pfam" id="PF00884">
    <property type="entry name" value="Sulfatase"/>
    <property type="match status" value="1"/>
</dbReference>
<proteinExistence type="inferred from homology"/>
<organism evidence="9 10">
    <name type="scientific">Cryptotermes secundus</name>
    <dbReference type="NCBI Taxonomy" id="105785"/>
    <lineage>
        <taxon>Eukaryota</taxon>
        <taxon>Metazoa</taxon>
        <taxon>Ecdysozoa</taxon>
        <taxon>Arthropoda</taxon>
        <taxon>Hexapoda</taxon>
        <taxon>Insecta</taxon>
        <taxon>Pterygota</taxon>
        <taxon>Neoptera</taxon>
        <taxon>Polyneoptera</taxon>
        <taxon>Dictyoptera</taxon>
        <taxon>Blattodea</taxon>
        <taxon>Blattoidea</taxon>
        <taxon>Termitoidae</taxon>
        <taxon>Kalotermitidae</taxon>
        <taxon>Cryptotermitinae</taxon>
        <taxon>Cryptotermes</taxon>
    </lineage>
</organism>
<dbReference type="EMBL" id="NEVH01015305">
    <property type="protein sequence ID" value="PNF27140.1"/>
    <property type="molecule type" value="Genomic_DNA"/>
</dbReference>
<accession>A0A2J7QEX8</accession>
<dbReference type="STRING" id="105785.A0A2J7QEX8"/>
<name>A0A2J7QEX8_9NEOP</name>
<dbReference type="PROSITE" id="PS00149">
    <property type="entry name" value="SULFATASE_2"/>
    <property type="match status" value="1"/>
</dbReference>
<dbReference type="PANTHER" id="PTHR10342">
    <property type="entry name" value="ARYLSULFATASE"/>
    <property type="match status" value="1"/>
</dbReference>
<feature type="signal peptide" evidence="7">
    <location>
        <begin position="1"/>
        <end position="18"/>
    </location>
</feature>
<dbReference type="OrthoDB" id="103349at2759"/>
<keyword evidence="3" id="KW-0479">Metal-binding</keyword>
<keyword evidence="4" id="KW-0378">Hydrolase</keyword>
<gene>
    <name evidence="9" type="ORF">B7P43_G08558</name>
</gene>
<dbReference type="CDD" id="cd16029">
    <property type="entry name" value="4-S"/>
    <property type="match status" value="1"/>
</dbReference>
<evidence type="ECO:0000313" key="10">
    <source>
        <dbReference type="Proteomes" id="UP000235965"/>
    </source>
</evidence>
<keyword evidence="6" id="KW-0325">Glycoprotein</keyword>
<dbReference type="Proteomes" id="UP000235965">
    <property type="component" value="Unassembled WGS sequence"/>
</dbReference>
<keyword evidence="5" id="KW-0106">Calcium</keyword>
<evidence type="ECO:0000313" key="9">
    <source>
        <dbReference type="EMBL" id="PNF27140.1"/>
    </source>
</evidence>
<evidence type="ECO:0000259" key="8">
    <source>
        <dbReference type="Pfam" id="PF00884"/>
    </source>
</evidence>
<dbReference type="SUPFAM" id="SSF53649">
    <property type="entry name" value="Alkaline phosphatase-like"/>
    <property type="match status" value="1"/>
</dbReference>
<dbReference type="InterPro" id="IPR000917">
    <property type="entry name" value="Sulfatase_N"/>
</dbReference>
<comment type="caution">
    <text evidence="9">The sequence shown here is derived from an EMBL/GenBank/DDBJ whole genome shotgun (WGS) entry which is preliminary data.</text>
</comment>
<dbReference type="AlphaFoldDB" id="A0A2J7QEX8"/>
<dbReference type="InterPro" id="IPR047115">
    <property type="entry name" value="ARSB"/>
</dbReference>
<reference evidence="9 10" key="1">
    <citation type="submission" date="2017-12" db="EMBL/GenBank/DDBJ databases">
        <title>Hemimetabolous genomes reveal molecular basis of termite eusociality.</title>
        <authorList>
            <person name="Harrison M.C."/>
            <person name="Jongepier E."/>
            <person name="Robertson H.M."/>
            <person name="Arning N."/>
            <person name="Bitard-Feildel T."/>
            <person name="Chao H."/>
            <person name="Childers C.P."/>
            <person name="Dinh H."/>
            <person name="Doddapaneni H."/>
            <person name="Dugan S."/>
            <person name="Gowin J."/>
            <person name="Greiner C."/>
            <person name="Han Y."/>
            <person name="Hu H."/>
            <person name="Hughes D.S.T."/>
            <person name="Huylmans A.-K."/>
            <person name="Kemena C."/>
            <person name="Kremer L.P.M."/>
            <person name="Lee S.L."/>
            <person name="Lopez-Ezquerra A."/>
            <person name="Mallet L."/>
            <person name="Monroy-Kuhn J.M."/>
            <person name="Moser A."/>
            <person name="Murali S.C."/>
            <person name="Muzny D.M."/>
            <person name="Otani S."/>
            <person name="Piulachs M.-D."/>
            <person name="Poelchau M."/>
            <person name="Qu J."/>
            <person name="Schaub F."/>
            <person name="Wada-Katsumata A."/>
            <person name="Worley K.C."/>
            <person name="Xie Q."/>
            <person name="Ylla G."/>
            <person name="Poulsen M."/>
            <person name="Gibbs R.A."/>
            <person name="Schal C."/>
            <person name="Richards S."/>
            <person name="Belles X."/>
            <person name="Korb J."/>
            <person name="Bornberg-Bauer E."/>
        </authorList>
    </citation>
    <scope>NUCLEOTIDE SEQUENCE [LARGE SCALE GENOMIC DNA]</scope>
    <source>
        <tissue evidence="9">Whole body</tissue>
    </source>
</reference>
<dbReference type="PROSITE" id="PS00523">
    <property type="entry name" value="SULFATASE_1"/>
    <property type="match status" value="1"/>
</dbReference>
<feature type="domain" description="Sulfatase N-terminal" evidence="8">
    <location>
        <begin position="21"/>
        <end position="346"/>
    </location>
</feature>
<dbReference type="InterPro" id="IPR017850">
    <property type="entry name" value="Alkaline_phosphatase_core_sf"/>
</dbReference>
<protein>
    <submittedName>
        <fullName evidence="9">Arylsulfatase B</fullName>
    </submittedName>
</protein>
<feature type="chain" id="PRO_5014476362" evidence="7">
    <location>
        <begin position="19"/>
        <end position="543"/>
    </location>
</feature>
<dbReference type="InParanoid" id="A0A2J7QEX8"/>
<sequence length="543" mass="60598">MLPQPALLMLVLVTSALASPPHIIFIVADDMGWNDVSFHGSDQIPTPNIDALGYNGVILNSHYVQPLCSPTRAALMTGLYPIHTGMQGYPMLAAEPRGLPLRKILPQYLKDLGYVTRAVGKWHLGFYRKEFTPTYRGFDSHLGYWTGSISYYDHIVQDIYPDGNILSGHDFRRNMDTAWNLEGQYATEVFTEEALRIIEQHDTGKPLFLYLSHLAVHAGNTGKLLEAPQEIINTFRHIKEPNRRTYAAMVSQMDESVGRVVEALHNRRMLNNSIIVFISDNGAPSVGVFQNWGSNYPLRGIKATLWEGGVRGVALIWSPLLRQPSRVSDELMHVSDWLPTLYSAAGGDITKLDSNLDGVDQWSSLVYDEKSPRRQVLVNIDEREKTAALIIGDWKLVVGTFGNNGSLDGYYGNSGNSASNPRYNTSSVINSRAWKSIASTRRPVTQADVNKLRQAATVSCSKETFVTQTNCNPSITNTPCLFNIHEDPCEQNNLSGSSTDIVTAMYNILVRHRQSLIPQLNRPWDISGADPARFNSTWSSWLD</sequence>
<evidence type="ECO:0000256" key="5">
    <source>
        <dbReference type="ARBA" id="ARBA00022837"/>
    </source>
</evidence>
<comment type="cofactor">
    <cofactor evidence="1">
        <name>Ca(2+)</name>
        <dbReference type="ChEBI" id="CHEBI:29108"/>
    </cofactor>
</comment>
<evidence type="ECO:0000256" key="1">
    <source>
        <dbReference type="ARBA" id="ARBA00001913"/>
    </source>
</evidence>
<evidence type="ECO:0000256" key="7">
    <source>
        <dbReference type="SAM" id="SignalP"/>
    </source>
</evidence>
<evidence type="ECO:0000256" key="4">
    <source>
        <dbReference type="ARBA" id="ARBA00022801"/>
    </source>
</evidence>
<dbReference type="Gene3D" id="3.40.720.10">
    <property type="entry name" value="Alkaline Phosphatase, subunit A"/>
    <property type="match status" value="1"/>
</dbReference>
<keyword evidence="10" id="KW-1185">Reference proteome</keyword>
<evidence type="ECO:0000256" key="2">
    <source>
        <dbReference type="ARBA" id="ARBA00008779"/>
    </source>
</evidence>
<dbReference type="Gene3D" id="3.30.1120.10">
    <property type="match status" value="1"/>
</dbReference>
<evidence type="ECO:0000256" key="6">
    <source>
        <dbReference type="ARBA" id="ARBA00023180"/>
    </source>
</evidence>
<dbReference type="InterPro" id="IPR024607">
    <property type="entry name" value="Sulfatase_CS"/>
</dbReference>
<evidence type="ECO:0000256" key="3">
    <source>
        <dbReference type="ARBA" id="ARBA00022723"/>
    </source>
</evidence>
<dbReference type="GO" id="GO:0008484">
    <property type="term" value="F:sulfuric ester hydrolase activity"/>
    <property type="evidence" value="ECO:0007669"/>
    <property type="project" value="InterPro"/>
</dbReference>